<evidence type="ECO:0000313" key="1">
    <source>
        <dbReference type="EMBL" id="AKB77556.1"/>
    </source>
</evidence>
<dbReference type="HOGENOM" id="CLU_3113061_0_0_2"/>
<dbReference type="Proteomes" id="UP000033101">
    <property type="component" value="Chromosome"/>
</dbReference>
<organism evidence="1 2">
    <name type="scientific">Methanosarcina horonobensis HB-1 = JCM 15518</name>
    <dbReference type="NCBI Taxonomy" id="1434110"/>
    <lineage>
        <taxon>Archaea</taxon>
        <taxon>Methanobacteriati</taxon>
        <taxon>Methanobacteriota</taxon>
        <taxon>Stenosarchaea group</taxon>
        <taxon>Methanomicrobia</taxon>
        <taxon>Methanosarcinales</taxon>
        <taxon>Methanosarcinaceae</taxon>
        <taxon>Methanosarcina</taxon>
    </lineage>
</organism>
<reference evidence="1 2" key="1">
    <citation type="submission" date="2014-07" db="EMBL/GenBank/DDBJ databases">
        <title>Methanogenic archaea and the global carbon cycle.</title>
        <authorList>
            <person name="Henriksen J.R."/>
            <person name="Luke J."/>
            <person name="Reinhart S."/>
            <person name="Benedict M.N."/>
            <person name="Youngblut N.D."/>
            <person name="Metcalf M.E."/>
            <person name="Whitaker R.J."/>
            <person name="Metcalf W.W."/>
        </authorList>
    </citation>
    <scope>NUCLEOTIDE SEQUENCE [LARGE SCALE GENOMIC DNA]</scope>
    <source>
        <strain evidence="1 2">HB-1</strain>
    </source>
</reference>
<keyword evidence="2" id="KW-1185">Reference proteome</keyword>
<dbReference type="KEGG" id="mhor:MSHOH_1073"/>
<gene>
    <name evidence="1" type="ORF">MSHOH_1073</name>
</gene>
<dbReference type="SUPFAM" id="SSF69304">
    <property type="entry name" value="Tricorn protease N-terminal domain"/>
    <property type="match status" value="1"/>
</dbReference>
<name>A0A0E3S9Y0_9EURY</name>
<sequence length="50" mass="5731">MYLNELAGNDIYMYDLSTDKETRITTNGSAAIPAIYGDKIVYHDWRNGFL</sequence>
<protein>
    <submittedName>
        <fullName evidence="1">Cell surface protein</fullName>
    </submittedName>
</protein>
<evidence type="ECO:0000313" key="2">
    <source>
        <dbReference type="Proteomes" id="UP000033101"/>
    </source>
</evidence>
<dbReference type="STRING" id="1434110.MSHOH_1073"/>
<dbReference type="PATRIC" id="fig|1434110.4.peg.1333"/>
<proteinExistence type="predicted"/>
<accession>A0A0E3S9Y0</accession>
<dbReference type="AlphaFoldDB" id="A0A0E3S9Y0"/>
<dbReference type="EMBL" id="CP009516">
    <property type="protein sequence ID" value="AKB77556.1"/>
    <property type="molecule type" value="Genomic_DNA"/>
</dbReference>